<dbReference type="EC" id="2.7.13.3" evidence="2"/>
<dbReference type="Gene3D" id="2.30.30.40">
    <property type="entry name" value="SH3 Domains"/>
    <property type="match status" value="1"/>
</dbReference>
<reference evidence="12 13" key="1">
    <citation type="submission" date="2023-11" db="EMBL/GenBank/DDBJ databases">
        <title>Plant-associative lifestyle of Vibrio porteresiae and its evolutionary dynamics.</title>
        <authorList>
            <person name="Rameshkumar N."/>
            <person name="Kirti K."/>
        </authorList>
    </citation>
    <scope>NUCLEOTIDE SEQUENCE [LARGE SCALE GENOMIC DNA]</scope>
    <source>
        <strain evidence="12 13">MSSRF30</strain>
    </source>
</reference>
<dbReference type="SMART" id="SM00073">
    <property type="entry name" value="HPT"/>
    <property type="match status" value="1"/>
</dbReference>
<dbReference type="Pfam" id="PF02518">
    <property type="entry name" value="HATPase_c"/>
    <property type="match status" value="1"/>
</dbReference>
<dbReference type="InterPro" id="IPR051315">
    <property type="entry name" value="Bact_Chemotaxis_CheA"/>
</dbReference>
<name>A0ABZ0QEL6_9VIBR</name>
<dbReference type="PROSITE" id="PS50894">
    <property type="entry name" value="HPT"/>
    <property type="match status" value="1"/>
</dbReference>
<comment type="catalytic activity">
    <reaction evidence="1">
        <text>ATP + protein L-histidine = ADP + protein N-phospho-L-histidine.</text>
        <dbReference type="EC" id="2.7.13.3"/>
    </reaction>
</comment>
<organism evidence="12 13">
    <name type="scientific">Vibrio porteresiae DSM 19223</name>
    <dbReference type="NCBI Taxonomy" id="1123496"/>
    <lineage>
        <taxon>Bacteria</taxon>
        <taxon>Pseudomonadati</taxon>
        <taxon>Pseudomonadota</taxon>
        <taxon>Gammaproteobacteria</taxon>
        <taxon>Vibrionales</taxon>
        <taxon>Vibrionaceae</taxon>
        <taxon>Vibrio</taxon>
    </lineage>
</organism>
<feature type="region of interest" description="Disordered" evidence="8">
    <location>
        <begin position="205"/>
        <end position="237"/>
    </location>
</feature>
<dbReference type="CDD" id="cd16916">
    <property type="entry name" value="HATPase_CheA-like"/>
    <property type="match status" value="1"/>
</dbReference>
<evidence type="ECO:0000259" key="11">
    <source>
        <dbReference type="PROSITE" id="PS50894"/>
    </source>
</evidence>
<dbReference type="InterPro" id="IPR004358">
    <property type="entry name" value="Sig_transdc_His_kin-like_C"/>
</dbReference>
<dbReference type="EMBL" id="CP138203">
    <property type="protein sequence ID" value="WPC74909.1"/>
    <property type="molecule type" value="Genomic_DNA"/>
</dbReference>
<dbReference type="CDD" id="cd00088">
    <property type="entry name" value="HPT"/>
    <property type="match status" value="1"/>
</dbReference>
<dbReference type="SMART" id="SM00260">
    <property type="entry name" value="CheW"/>
    <property type="match status" value="1"/>
</dbReference>
<dbReference type="InterPro" id="IPR004105">
    <property type="entry name" value="CheA-like_dim"/>
</dbReference>
<evidence type="ECO:0000256" key="7">
    <source>
        <dbReference type="PROSITE-ProRule" id="PRU00110"/>
    </source>
</evidence>
<keyword evidence="6" id="KW-0902">Two-component regulatory system</keyword>
<keyword evidence="4 12" id="KW-0808">Transferase</keyword>
<dbReference type="PROSITE" id="PS50109">
    <property type="entry name" value="HIS_KIN"/>
    <property type="match status" value="1"/>
</dbReference>
<dbReference type="InterPro" id="IPR036641">
    <property type="entry name" value="HPT_dom_sf"/>
</dbReference>
<feature type="domain" description="Histidine kinase" evidence="9">
    <location>
        <begin position="437"/>
        <end position="648"/>
    </location>
</feature>
<dbReference type="SUPFAM" id="SSF50341">
    <property type="entry name" value="CheW-like"/>
    <property type="match status" value="1"/>
</dbReference>
<evidence type="ECO:0000313" key="12">
    <source>
        <dbReference type="EMBL" id="WPC74909.1"/>
    </source>
</evidence>
<dbReference type="Gene3D" id="3.30.565.10">
    <property type="entry name" value="Histidine kinase-like ATPase, C-terminal domain"/>
    <property type="match status" value="1"/>
</dbReference>
<dbReference type="PANTHER" id="PTHR43395:SF1">
    <property type="entry name" value="CHEMOTAXIS PROTEIN CHEA"/>
    <property type="match status" value="1"/>
</dbReference>
<evidence type="ECO:0000256" key="3">
    <source>
        <dbReference type="ARBA" id="ARBA00022553"/>
    </source>
</evidence>
<proteinExistence type="predicted"/>
<evidence type="ECO:0000256" key="4">
    <source>
        <dbReference type="ARBA" id="ARBA00022679"/>
    </source>
</evidence>
<sequence length="792" mass="84416">MSYELDEDILQDFLVEAGEILELLSEQLVELENNPEDKDLLNAIFRGFHTVKGGAGFLSLTELVETCHGAENVFDTLRNGQRSVSPNLMDTMLRALDTVNEQFSAVQEREPLQAADPSLLDELHHLSRPQSEDEDDTADVVEDVAMEDEAVEEFEEEVLIEEEPVVEEPVVEAPAAAQKPAKAVDANSIDEITQDEFEKLLDELHGKGSAPGHKAEAKPAAPAAAPAKPAAASTASGDITDDEFEKLLDELHGTGKGPANSDKPHEPVAAAPAAPAAPKQPAKPAAKAPSSMDGDLMTDDEFEKLLDELHGTGKGPSVDELEAATKPVSQNPKPAAAAKPAPAAKPAEKPAAKPAAPVAKAAPKPAPAEKSAPPAKVAASSSDAEDKQAVAKKGSAQQADTTVRVDTSTLDIIMNMVGELVLVRNRLLSLGLNSNDEEMSKAVANLDVVTADLQGAVMKTRMQPIKKVFGRFPRVVRDLARSLEKDIALELRGEETDLDKNLVEALADPLIHLVRNSVDHGIEMPDVREQSGKPRTGKVILSASQEGDHIELAIIDDGAGMDPQKLRSIAVKRGMMDEDAASRLSDKECFNLIFMPGFSSKEKISDISGRGVGMDVVKTAINTLNGSIDIDSEMGKGTKITIKVPLTLAILPTLMVGVGGHPFALPLASVNEIFHLDLGRTNVVDGQLTIIVRDKSIPLFYLQNWLAPQKGRKAARKGQGLGHVVIVQIGSQRVGFVVDTLIGQEEVVIKPLDKLLQGTPGMAGATITSDGHIALILDVPDLLKQYAAASRI</sequence>
<dbReference type="Gene3D" id="1.10.287.560">
    <property type="entry name" value="Histidine kinase CheA-like, homodimeric domain"/>
    <property type="match status" value="1"/>
</dbReference>
<gene>
    <name evidence="12" type="ORF">R8Z52_06855</name>
</gene>
<dbReference type="InterPro" id="IPR036890">
    <property type="entry name" value="HATPase_C_sf"/>
</dbReference>
<dbReference type="InterPro" id="IPR036061">
    <property type="entry name" value="CheW-like_dom_sf"/>
</dbReference>
<keyword evidence="5" id="KW-0418">Kinase</keyword>
<dbReference type="InterPro" id="IPR036097">
    <property type="entry name" value="HisK_dim/P_sf"/>
</dbReference>
<dbReference type="PROSITE" id="PS50851">
    <property type="entry name" value="CHEW"/>
    <property type="match status" value="1"/>
</dbReference>
<protein>
    <recommendedName>
        <fullName evidence="2">histidine kinase</fullName>
        <ecNumber evidence="2">2.7.13.3</ecNumber>
    </recommendedName>
</protein>
<dbReference type="SMART" id="SM00387">
    <property type="entry name" value="HATPase_c"/>
    <property type="match status" value="1"/>
</dbReference>
<dbReference type="RefSeq" id="WP_261895257.1">
    <property type="nucleotide sequence ID" value="NZ_AP024895.1"/>
</dbReference>
<evidence type="ECO:0000259" key="10">
    <source>
        <dbReference type="PROSITE" id="PS50851"/>
    </source>
</evidence>
<evidence type="ECO:0000256" key="6">
    <source>
        <dbReference type="ARBA" id="ARBA00023012"/>
    </source>
</evidence>
<accession>A0ABZ0QEL6</accession>
<dbReference type="SMART" id="SM01231">
    <property type="entry name" value="H-kinase_dim"/>
    <property type="match status" value="1"/>
</dbReference>
<dbReference type="Pfam" id="PF02895">
    <property type="entry name" value="H-kinase_dim"/>
    <property type="match status" value="1"/>
</dbReference>
<evidence type="ECO:0000313" key="13">
    <source>
        <dbReference type="Proteomes" id="UP001304071"/>
    </source>
</evidence>
<dbReference type="Gene3D" id="1.20.120.160">
    <property type="entry name" value="HPT domain"/>
    <property type="match status" value="1"/>
</dbReference>
<feature type="modified residue" description="Phosphohistidine" evidence="7">
    <location>
        <position position="49"/>
    </location>
</feature>
<evidence type="ECO:0000259" key="9">
    <source>
        <dbReference type="PROSITE" id="PS50109"/>
    </source>
</evidence>
<dbReference type="PANTHER" id="PTHR43395">
    <property type="entry name" value="SENSOR HISTIDINE KINASE CHEA"/>
    <property type="match status" value="1"/>
</dbReference>
<feature type="region of interest" description="Disordered" evidence="8">
    <location>
        <begin position="251"/>
        <end position="296"/>
    </location>
</feature>
<dbReference type="SUPFAM" id="SSF47384">
    <property type="entry name" value="Homodimeric domain of signal transducing histidine kinase"/>
    <property type="match status" value="1"/>
</dbReference>
<dbReference type="PRINTS" id="PR00344">
    <property type="entry name" value="BCTRLSENSOR"/>
</dbReference>
<dbReference type="Proteomes" id="UP001304071">
    <property type="component" value="Chromosome 1"/>
</dbReference>
<dbReference type="InterPro" id="IPR002545">
    <property type="entry name" value="CheW-lke_dom"/>
</dbReference>
<evidence type="ECO:0000256" key="5">
    <source>
        <dbReference type="ARBA" id="ARBA00022777"/>
    </source>
</evidence>
<evidence type="ECO:0000256" key="2">
    <source>
        <dbReference type="ARBA" id="ARBA00012438"/>
    </source>
</evidence>
<dbReference type="Pfam" id="PF01584">
    <property type="entry name" value="CheW"/>
    <property type="match status" value="1"/>
</dbReference>
<evidence type="ECO:0000256" key="1">
    <source>
        <dbReference type="ARBA" id="ARBA00000085"/>
    </source>
</evidence>
<feature type="compositionally biased region" description="Low complexity" evidence="8">
    <location>
        <begin position="332"/>
        <end position="345"/>
    </location>
</feature>
<feature type="region of interest" description="Disordered" evidence="8">
    <location>
        <begin position="325"/>
        <end position="402"/>
    </location>
</feature>
<feature type="compositionally biased region" description="Low complexity" evidence="8">
    <location>
        <begin position="218"/>
        <end position="232"/>
    </location>
</feature>
<feature type="compositionally biased region" description="Low complexity" evidence="8">
    <location>
        <begin position="352"/>
        <end position="380"/>
    </location>
</feature>
<keyword evidence="13" id="KW-1185">Reference proteome</keyword>
<dbReference type="GO" id="GO:0004673">
    <property type="term" value="F:protein histidine kinase activity"/>
    <property type="evidence" value="ECO:0007669"/>
    <property type="project" value="UniProtKB-EC"/>
</dbReference>
<feature type="compositionally biased region" description="Low complexity" evidence="8">
    <location>
        <begin position="269"/>
        <end position="289"/>
    </location>
</feature>
<dbReference type="SUPFAM" id="SSF47226">
    <property type="entry name" value="Histidine-containing phosphotransfer domain, HPT domain"/>
    <property type="match status" value="1"/>
</dbReference>
<dbReference type="CDD" id="cd00731">
    <property type="entry name" value="CheA_reg"/>
    <property type="match status" value="1"/>
</dbReference>
<keyword evidence="3 7" id="KW-0597">Phosphoprotein</keyword>
<dbReference type="InterPro" id="IPR003594">
    <property type="entry name" value="HATPase_dom"/>
</dbReference>
<dbReference type="Pfam" id="PF01627">
    <property type="entry name" value="Hpt"/>
    <property type="match status" value="1"/>
</dbReference>
<evidence type="ECO:0000256" key="8">
    <source>
        <dbReference type="SAM" id="MobiDB-lite"/>
    </source>
</evidence>
<dbReference type="InterPro" id="IPR008207">
    <property type="entry name" value="Sig_transdc_His_kin_Hpt_dom"/>
</dbReference>
<feature type="domain" description="CheW-like" evidence="10">
    <location>
        <begin position="650"/>
        <end position="788"/>
    </location>
</feature>
<dbReference type="InterPro" id="IPR037006">
    <property type="entry name" value="CheA-like_homodim_sf"/>
</dbReference>
<dbReference type="InterPro" id="IPR005467">
    <property type="entry name" value="His_kinase_dom"/>
</dbReference>
<feature type="domain" description="HPt" evidence="11">
    <location>
        <begin position="2"/>
        <end position="106"/>
    </location>
</feature>
<dbReference type="SUPFAM" id="SSF55874">
    <property type="entry name" value="ATPase domain of HSP90 chaperone/DNA topoisomerase II/histidine kinase"/>
    <property type="match status" value="1"/>
</dbReference>